<evidence type="ECO:0000313" key="2">
    <source>
        <dbReference type="EMBL" id="CAF2077304.1"/>
    </source>
</evidence>
<organism evidence="2">
    <name type="scientific">Brassica napus</name>
    <name type="common">Rape</name>
    <dbReference type="NCBI Taxonomy" id="3708"/>
    <lineage>
        <taxon>Eukaryota</taxon>
        <taxon>Viridiplantae</taxon>
        <taxon>Streptophyta</taxon>
        <taxon>Embryophyta</taxon>
        <taxon>Tracheophyta</taxon>
        <taxon>Spermatophyta</taxon>
        <taxon>Magnoliopsida</taxon>
        <taxon>eudicotyledons</taxon>
        <taxon>Gunneridae</taxon>
        <taxon>Pentapetalae</taxon>
        <taxon>rosids</taxon>
        <taxon>malvids</taxon>
        <taxon>Brassicales</taxon>
        <taxon>Brassicaceae</taxon>
        <taxon>Brassiceae</taxon>
        <taxon>Brassica</taxon>
    </lineage>
</organism>
<feature type="non-terminal residue" evidence="2">
    <location>
        <position position="112"/>
    </location>
</feature>
<feature type="non-terminal residue" evidence="2">
    <location>
        <position position="1"/>
    </location>
</feature>
<sequence length="112" mass="12235">LTSDAFIASVTLPFSDIRRRRLLHLHIKSCKLQAPMKEDHSHSPVVSQYAAQLYGSTSHSKSTTDEPVYATSIHASPIHTSPIPASPIHTSPIHNSQTPSSPISVSPVHDFF</sequence>
<proteinExistence type="predicted"/>
<reference evidence="2" key="1">
    <citation type="submission" date="2021-01" db="EMBL/GenBank/DDBJ databases">
        <authorList>
            <consortium name="Genoscope - CEA"/>
            <person name="William W."/>
        </authorList>
    </citation>
    <scope>NUCLEOTIDE SEQUENCE</scope>
</reference>
<evidence type="ECO:0000256" key="1">
    <source>
        <dbReference type="SAM" id="MobiDB-lite"/>
    </source>
</evidence>
<dbReference type="Proteomes" id="UP001295469">
    <property type="component" value="Chromosome C01"/>
</dbReference>
<accession>A0A816RZ34</accession>
<feature type="region of interest" description="Disordered" evidence="1">
    <location>
        <begin position="80"/>
        <end position="112"/>
    </location>
</feature>
<name>A0A816RZ34_BRANA</name>
<dbReference type="EMBL" id="HG994365">
    <property type="protein sequence ID" value="CAF2077304.1"/>
    <property type="molecule type" value="Genomic_DNA"/>
</dbReference>
<gene>
    <name evidence="2" type="ORF">DARMORV10_C01P43290.1</name>
</gene>
<feature type="compositionally biased region" description="Polar residues" evidence="1">
    <location>
        <begin position="88"/>
        <end position="104"/>
    </location>
</feature>
<dbReference type="AlphaFoldDB" id="A0A816RZ34"/>
<protein>
    <submittedName>
        <fullName evidence="2">(rape) hypothetical protein</fullName>
    </submittedName>
</protein>